<dbReference type="Pfam" id="PF08378">
    <property type="entry name" value="NERD"/>
    <property type="match status" value="1"/>
</dbReference>
<gene>
    <name evidence="3" type="ORF">CD29_02370</name>
</gene>
<name>A0A0A3I602_9BACL</name>
<keyword evidence="1" id="KW-1133">Transmembrane helix</keyword>
<feature type="transmembrane region" description="Helical" evidence="1">
    <location>
        <begin position="144"/>
        <end position="163"/>
    </location>
</feature>
<protein>
    <recommendedName>
        <fullName evidence="2">NERD domain-containing protein</fullName>
    </recommendedName>
</protein>
<evidence type="ECO:0000256" key="1">
    <source>
        <dbReference type="SAM" id="Phobius"/>
    </source>
</evidence>
<keyword evidence="1" id="KW-0472">Membrane</keyword>
<evidence type="ECO:0000259" key="2">
    <source>
        <dbReference type="PROSITE" id="PS50965"/>
    </source>
</evidence>
<evidence type="ECO:0000313" key="3">
    <source>
        <dbReference type="EMBL" id="KGR80221.1"/>
    </source>
</evidence>
<keyword evidence="4" id="KW-1185">Reference proteome</keyword>
<keyword evidence="1" id="KW-0812">Transmembrane</keyword>
<proteinExistence type="predicted"/>
<organism evidence="3 4">
    <name type="scientific">Ureibacillus manganicus DSM 26584</name>
    <dbReference type="NCBI Taxonomy" id="1384049"/>
    <lineage>
        <taxon>Bacteria</taxon>
        <taxon>Bacillati</taxon>
        <taxon>Bacillota</taxon>
        <taxon>Bacilli</taxon>
        <taxon>Bacillales</taxon>
        <taxon>Caryophanaceae</taxon>
        <taxon>Ureibacillus</taxon>
    </lineage>
</organism>
<dbReference type="eggNOG" id="ENOG5030KKP">
    <property type="taxonomic scope" value="Bacteria"/>
</dbReference>
<dbReference type="PROSITE" id="PS50965">
    <property type="entry name" value="NERD"/>
    <property type="match status" value="1"/>
</dbReference>
<reference evidence="3 4" key="1">
    <citation type="submission" date="2014-02" db="EMBL/GenBank/DDBJ databases">
        <title>Draft genome sequence of Lysinibacillus manganicus DSM 26584T.</title>
        <authorList>
            <person name="Zhang F."/>
            <person name="Wang G."/>
            <person name="Zhang L."/>
        </authorList>
    </citation>
    <scope>NUCLEOTIDE SEQUENCE [LARGE SCALE GENOMIC DNA]</scope>
    <source>
        <strain evidence="3 4">DSM 26584</strain>
    </source>
</reference>
<comment type="caution">
    <text evidence="3">The sequence shown here is derived from an EMBL/GenBank/DDBJ whole genome shotgun (WGS) entry which is preliminary data.</text>
</comment>
<accession>A0A0A3I602</accession>
<dbReference type="RefSeq" id="WP_036182414.1">
    <property type="nucleotide sequence ID" value="NZ_AVDA01000002.1"/>
</dbReference>
<dbReference type="AlphaFoldDB" id="A0A0A3I602"/>
<dbReference type="InterPro" id="IPR011528">
    <property type="entry name" value="NERD"/>
</dbReference>
<feature type="domain" description="NERD" evidence="2">
    <location>
        <begin position="41"/>
        <end position="163"/>
    </location>
</feature>
<dbReference type="EMBL" id="JPVN01000002">
    <property type="protein sequence ID" value="KGR80221.1"/>
    <property type="molecule type" value="Genomic_DNA"/>
</dbReference>
<sequence>MIVLKRVKSNRLQVLEALLRRLPVEDCDYPKFQKSFFQLRKGYLGELRSDREWNEIRMPDDHYLLFNYETVNEVGNINQIDTLMLSRYFLFIMEVKNITGKIDFDDEKRQFTNFKGDNNIEVYTNPEDQIERHMRMIYKIMKMLNIHLPILGAIVFSNTSTIIGEPPKRIPAFHLSGLNSHVNSLFHKYSKQVITLNELNLLKDYLLEILERDNWKPNIDKSKLKKGAICENCNDHSPMKYYYGRFICQKCKSMSKDILLESLLDYRVLFNPWISNNEFKQFFSISSVKTSYKLLKSLNLDSKGNDRSRIYYIPNNIKIK</sequence>
<dbReference type="OrthoDB" id="569879at2"/>
<evidence type="ECO:0000313" key="4">
    <source>
        <dbReference type="Proteomes" id="UP000030416"/>
    </source>
</evidence>
<dbReference type="STRING" id="1384049.CD29_02370"/>
<dbReference type="Proteomes" id="UP000030416">
    <property type="component" value="Unassembled WGS sequence"/>
</dbReference>